<evidence type="ECO:0000256" key="2">
    <source>
        <dbReference type="ARBA" id="ARBA00009861"/>
    </source>
</evidence>
<dbReference type="Gene3D" id="3.30.559.10">
    <property type="entry name" value="Chloramphenicol acetyltransferase-like domain"/>
    <property type="match status" value="2"/>
</dbReference>
<proteinExistence type="inferred from homology"/>
<sequence length="494" mass="55198">MNFLFQSRPSQPEKVPSDKVVPLRSWDTALSMRETVLDVTLLFNDVLDIPSLRDGLDTLYSMGNWRELGARLRLNKNGSLEYHIPQTYDEARPAFVFSNPRHEISITSHPISANIPSISSSPQLFGSPGDLTSFVRLDSTPRKLDDWIYTDSPQLFLHTVSFSDASIITVTFPHTLADVMGIGIFLKAWSTVLRGDLNSVPALENLISNPLTELGQQTPAEKYIHYNNVLNKGQLIRFVAGRLLDQWWYRQEERRTIFLPAESFARLRQKAVEQVQEIENPQCANTTSFVSESDVVLAWLTRTLYLALGLQPSQRILVNNAFNLRTSLHDSFASPQNAYIANAVCMSPTFLRGQQIQDGTVGSISRQIRKSVAEQQTPEQVEAVTALLKATMEKSGYLALVGEPGMLLLSSSNWHKAGLYALDFSPVVTIPGSSKVLTDRACGKPSYVNGVLHSKLSFRNTFAITGRDAGGNWWLNGVLRTEAWNVVEQELEKL</sequence>
<dbReference type="PANTHER" id="PTHR31896:SF69">
    <property type="entry name" value="FAMILY REGULATORY PROTEIN, PUTATIVE (AFU_ORTHOLOGUE AFUA_3G14730)-RELATED"/>
    <property type="match status" value="1"/>
</dbReference>
<comment type="similarity">
    <text evidence="2">Belongs to the plant acyltransferase family.</text>
</comment>
<organism evidence="5">
    <name type="scientific">Emericella variicolor</name>
    <name type="common">Aspergillus stellatus</name>
    <dbReference type="NCBI Taxonomy" id="1549217"/>
    <lineage>
        <taxon>Eukaryota</taxon>
        <taxon>Fungi</taxon>
        <taxon>Dikarya</taxon>
        <taxon>Ascomycota</taxon>
        <taxon>Pezizomycotina</taxon>
        <taxon>Eurotiomycetes</taxon>
        <taxon>Eurotiomycetidae</taxon>
        <taxon>Eurotiales</taxon>
        <taxon>Aspergillaceae</taxon>
        <taxon>Aspergillus</taxon>
        <taxon>Aspergillus subgen. Nidulantes</taxon>
    </lineage>
</organism>
<gene>
    <name evidence="5" type="primary">adrJ'</name>
</gene>
<keyword evidence="3 5" id="KW-0808">Transferase</keyword>
<dbReference type="AlphaFoldDB" id="A0A1L7NQ54"/>
<reference evidence="5" key="1">
    <citation type="submission" date="2015-12" db="EMBL/GenBank/DDBJ databases">
        <title>Citreohybridonol biosynthetic gene cluster.</title>
        <authorList>
            <person name="Abe I."/>
            <person name="Matsuda Y."/>
        </authorList>
    </citation>
    <scope>NUCLEOTIDE SEQUENCE</scope>
    <source>
        <strain evidence="5">NBRC 32302</strain>
    </source>
</reference>
<evidence type="ECO:0000313" key="5">
    <source>
        <dbReference type="EMBL" id="BAW27596.1"/>
    </source>
</evidence>
<accession>A0A1L7NQ54</accession>
<protein>
    <submittedName>
        <fullName evidence="5">Putative acetyltransferase</fullName>
    </submittedName>
</protein>
<name>A0A1L7NQ54_EMEVA</name>
<dbReference type="Pfam" id="PF02458">
    <property type="entry name" value="Transferase"/>
    <property type="match status" value="1"/>
</dbReference>
<keyword evidence="4" id="KW-0012">Acyltransferase</keyword>
<evidence type="ECO:0000256" key="4">
    <source>
        <dbReference type="ARBA" id="ARBA00023315"/>
    </source>
</evidence>
<comment type="pathway">
    <text evidence="1">Secondary metabolite biosynthesis.</text>
</comment>
<dbReference type="GO" id="GO:0016746">
    <property type="term" value="F:acyltransferase activity"/>
    <property type="evidence" value="ECO:0007669"/>
    <property type="project" value="UniProtKB-KW"/>
</dbReference>
<evidence type="ECO:0000256" key="1">
    <source>
        <dbReference type="ARBA" id="ARBA00005179"/>
    </source>
</evidence>
<evidence type="ECO:0000256" key="3">
    <source>
        <dbReference type="ARBA" id="ARBA00022679"/>
    </source>
</evidence>
<dbReference type="InterPro" id="IPR023213">
    <property type="entry name" value="CAT-like_dom_sf"/>
</dbReference>
<dbReference type="EMBL" id="LC102187">
    <property type="protein sequence ID" value="BAW27596.1"/>
    <property type="molecule type" value="Genomic_DNA"/>
</dbReference>
<dbReference type="InterPro" id="IPR051283">
    <property type="entry name" value="Sec_Metabolite_Acyltrans"/>
</dbReference>
<dbReference type="PANTHER" id="PTHR31896">
    <property type="entry name" value="FAMILY REGULATORY PROTEIN, PUTATIVE (AFU_ORTHOLOGUE AFUA_3G14730)-RELATED"/>
    <property type="match status" value="1"/>
</dbReference>